<feature type="transmembrane region" description="Helical" evidence="1">
    <location>
        <begin position="305"/>
        <end position="328"/>
    </location>
</feature>
<dbReference type="RefSeq" id="WP_282907794.1">
    <property type="nucleotide sequence ID" value="NZ_JAGRPV010000001.1"/>
</dbReference>
<dbReference type="EMBL" id="JAGRPV010000001">
    <property type="protein sequence ID" value="MDI4644814.1"/>
    <property type="molecule type" value="Genomic_DNA"/>
</dbReference>
<feature type="transmembrane region" description="Helical" evidence="1">
    <location>
        <begin position="32"/>
        <end position="50"/>
    </location>
</feature>
<feature type="transmembrane region" description="Helical" evidence="1">
    <location>
        <begin position="110"/>
        <end position="128"/>
    </location>
</feature>
<dbReference type="Proteomes" id="UP001161691">
    <property type="component" value="Unassembled WGS sequence"/>
</dbReference>
<keyword evidence="3" id="KW-1185">Reference proteome</keyword>
<keyword evidence="1" id="KW-1133">Transmembrane helix</keyword>
<proteinExistence type="predicted"/>
<feature type="transmembrane region" description="Helical" evidence="1">
    <location>
        <begin position="178"/>
        <end position="200"/>
    </location>
</feature>
<feature type="transmembrane region" description="Helical" evidence="1">
    <location>
        <begin position="340"/>
        <end position="361"/>
    </location>
</feature>
<feature type="transmembrane region" description="Helical" evidence="1">
    <location>
        <begin position="140"/>
        <end position="158"/>
    </location>
</feature>
<keyword evidence="1" id="KW-0812">Transmembrane</keyword>
<sequence length="384" mass="44016">MIRYYYYHIFYVGMMNIMVLVPYVLISHRFDGAVSSFPLAIACGTLYSYVTSAVFQRFPGLGLPEIYKLFLPVWLANCLNMVGVVVWCTAGIIVLFSYSNTVGIFFDPEASSYLNLAIMAAASLWAASRTSRSVQFTHEVLLIVSTPIILWILFKALFSHWLDWDAIRLVADAGIRKPPSMVCLFAASFVFSGHMNITLFNRLNPSDLKFRFRWIIPIVGTFFLLVSFFVPIGFHGTQAVGNYLYVWSVTTDSLMMKYGFIQRVLYLFLLLYTFLSLVFVMNTWHTGMEFFKACFKKYKPQTDEVNVPAINWWICGVLAGLTFVYAYFTNDIFNRVAAELWLVTRFIIESILVMLLIVFVVMKKKGYMKRIDESRSPQSGGANR</sequence>
<evidence type="ECO:0000313" key="3">
    <source>
        <dbReference type="Proteomes" id="UP001161691"/>
    </source>
</evidence>
<feature type="transmembrane region" description="Helical" evidence="1">
    <location>
        <begin position="212"/>
        <end position="234"/>
    </location>
</feature>
<keyword evidence="1" id="KW-0472">Membrane</keyword>
<reference evidence="2" key="1">
    <citation type="submission" date="2023-04" db="EMBL/GenBank/DDBJ databases">
        <title>Comparative genomic analysis of Cohnella hashimotonis sp. nov., isolated from the International Space Station.</title>
        <authorList>
            <person name="Venkateswaran K."/>
            <person name="Simpson A."/>
        </authorList>
    </citation>
    <scope>NUCLEOTIDE SEQUENCE</scope>
    <source>
        <strain evidence="2">F6_2S_P_1</strain>
    </source>
</reference>
<name>A0ABT6TFT1_9BACL</name>
<dbReference type="Pfam" id="PF03845">
    <property type="entry name" value="Spore_permease"/>
    <property type="match status" value="1"/>
</dbReference>
<feature type="transmembrane region" description="Helical" evidence="1">
    <location>
        <begin position="264"/>
        <end position="284"/>
    </location>
</feature>
<feature type="transmembrane region" description="Helical" evidence="1">
    <location>
        <begin position="71"/>
        <end position="98"/>
    </location>
</feature>
<evidence type="ECO:0000313" key="2">
    <source>
        <dbReference type="EMBL" id="MDI4644814.1"/>
    </source>
</evidence>
<protein>
    <recommendedName>
        <fullName evidence="4">Spore germination protein</fullName>
    </recommendedName>
</protein>
<comment type="caution">
    <text evidence="2">The sequence shown here is derived from an EMBL/GenBank/DDBJ whole genome shotgun (WGS) entry which is preliminary data.</text>
</comment>
<organism evidence="2 3">
    <name type="scientific">Cohnella hashimotonis</name>
    <dbReference type="NCBI Taxonomy" id="2826895"/>
    <lineage>
        <taxon>Bacteria</taxon>
        <taxon>Bacillati</taxon>
        <taxon>Bacillota</taxon>
        <taxon>Bacilli</taxon>
        <taxon>Bacillales</taxon>
        <taxon>Paenibacillaceae</taxon>
        <taxon>Cohnella</taxon>
    </lineage>
</organism>
<dbReference type="InterPro" id="IPR004761">
    <property type="entry name" value="Spore_GerAB"/>
</dbReference>
<feature type="transmembrane region" description="Helical" evidence="1">
    <location>
        <begin position="7"/>
        <end position="26"/>
    </location>
</feature>
<gene>
    <name evidence="2" type="ORF">KB449_07555</name>
</gene>
<evidence type="ECO:0000256" key="1">
    <source>
        <dbReference type="SAM" id="Phobius"/>
    </source>
</evidence>
<evidence type="ECO:0008006" key="4">
    <source>
        <dbReference type="Google" id="ProtNLM"/>
    </source>
</evidence>
<accession>A0ABT6TFT1</accession>